<keyword evidence="2" id="KW-0808">Transferase</keyword>
<dbReference type="InterPro" id="IPR029063">
    <property type="entry name" value="SAM-dependent_MTases_sf"/>
</dbReference>
<dbReference type="CDD" id="cd02440">
    <property type="entry name" value="AdoMet_MTases"/>
    <property type="match status" value="1"/>
</dbReference>
<evidence type="ECO:0000313" key="6">
    <source>
        <dbReference type="Proteomes" id="UP000612899"/>
    </source>
</evidence>
<dbReference type="RefSeq" id="WP_203912169.1">
    <property type="nucleotide sequence ID" value="NZ_BONY01000049.1"/>
</dbReference>
<keyword evidence="3" id="KW-0949">S-adenosyl-L-methionine</keyword>
<comment type="caution">
    <text evidence="5">The sequence shown here is derived from an EMBL/GenBank/DDBJ whole genome shotgun (WGS) entry which is preliminary data.</text>
</comment>
<evidence type="ECO:0000259" key="4">
    <source>
        <dbReference type="Pfam" id="PF13649"/>
    </source>
</evidence>
<dbReference type="EMBL" id="BONY01000049">
    <property type="protein sequence ID" value="GIH08412.1"/>
    <property type="molecule type" value="Genomic_DNA"/>
</dbReference>
<keyword evidence="6" id="KW-1185">Reference proteome</keyword>
<evidence type="ECO:0000256" key="3">
    <source>
        <dbReference type="ARBA" id="ARBA00022691"/>
    </source>
</evidence>
<organism evidence="5 6">
    <name type="scientific">Rhizocola hellebori</name>
    <dbReference type="NCBI Taxonomy" id="1392758"/>
    <lineage>
        <taxon>Bacteria</taxon>
        <taxon>Bacillati</taxon>
        <taxon>Actinomycetota</taxon>
        <taxon>Actinomycetes</taxon>
        <taxon>Micromonosporales</taxon>
        <taxon>Micromonosporaceae</taxon>
        <taxon>Rhizocola</taxon>
    </lineage>
</organism>
<evidence type="ECO:0000256" key="2">
    <source>
        <dbReference type="ARBA" id="ARBA00022679"/>
    </source>
</evidence>
<dbReference type="Gene3D" id="3.40.50.150">
    <property type="entry name" value="Vaccinia Virus protein VP39"/>
    <property type="match status" value="1"/>
</dbReference>
<dbReference type="Gene3D" id="2.20.130.10">
    <property type="entry name" value="CAC2371-like domains"/>
    <property type="match status" value="1"/>
</dbReference>
<dbReference type="PANTHER" id="PTHR43464:SF19">
    <property type="entry name" value="UBIQUINONE BIOSYNTHESIS O-METHYLTRANSFERASE, MITOCHONDRIAL"/>
    <property type="match status" value="1"/>
</dbReference>
<feature type="domain" description="Methyltransferase" evidence="4">
    <location>
        <begin position="48"/>
        <end position="137"/>
    </location>
</feature>
<dbReference type="InterPro" id="IPR041698">
    <property type="entry name" value="Methyltransf_25"/>
</dbReference>
<keyword evidence="1" id="KW-0489">Methyltransferase</keyword>
<gene>
    <name evidence="5" type="ORF">Rhe02_64790</name>
</gene>
<dbReference type="PANTHER" id="PTHR43464">
    <property type="entry name" value="METHYLTRANSFERASE"/>
    <property type="match status" value="1"/>
</dbReference>
<protein>
    <recommendedName>
        <fullName evidence="4">Methyltransferase domain-containing protein</fullName>
    </recommendedName>
</protein>
<reference evidence="5" key="1">
    <citation type="submission" date="2021-01" db="EMBL/GenBank/DDBJ databases">
        <title>Whole genome shotgun sequence of Rhizocola hellebori NBRC 109834.</title>
        <authorList>
            <person name="Komaki H."/>
            <person name="Tamura T."/>
        </authorList>
    </citation>
    <scope>NUCLEOTIDE SEQUENCE</scope>
    <source>
        <strain evidence="5">NBRC 109834</strain>
    </source>
</reference>
<dbReference type="SUPFAM" id="SSF53335">
    <property type="entry name" value="S-adenosyl-L-methionine-dependent methyltransferases"/>
    <property type="match status" value="1"/>
</dbReference>
<accession>A0A8J3VJG1</accession>
<dbReference type="Pfam" id="PF13649">
    <property type="entry name" value="Methyltransf_25"/>
    <property type="match status" value="1"/>
</dbReference>
<proteinExistence type="predicted"/>
<dbReference type="AlphaFoldDB" id="A0A8J3VJG1"/>
<evidence type="ECO:0000256" key="1">
    <source>
        <dbReference type="ARBA" id="ARBA00022603"/>
    </source>
</evidence>
<name>A0A8J3VJG1_9ACTN</name>
<dbReference type="GO" id="GO:0032259">
    <property type="term" value="P:methylation"/>
    <property type="evidence" value="ECO:0007669"/>
    <property type="project" value="UniProtKB-KW"/>
</dbReference>
<dbReference type="GO" id="GO:0008168">
    <property type="term" value="F:methyltransferase activity"/>
    <property type="evidence" value="ECO:0007669"/>
    <property type="project" value="UniProtKB-KW"/>
</dbReference>
<sequence length="249" mass="27960">MTDPTEPHRFYVDLAPWWQLISPPQEYEEEAAFAAKLLNSASVPVREVLELGSGGGHNAVHLKAKFALTLVDLSAQMIIQSQQLNPECEHHVGDMRTIRLGREFDAVFVHDAVDYMTTESDLRQAIQTAFAHCRPGGVAVFVPDDTAETFEPGTDHGGSDSPDGRGVRFLEWTWDPDPDDTWVATEYAFLLREGPGQIRLVHETHHTGLFAREAWLRLLAEAGFRAEVVVEETTEERAPRDIFVAHRTF</sequence>
<evidence type="ECO:0000313" key="5">
    <source>
        <dbReference type="EMBL" id="GIH08412.1"/>
    </source>
</evidence>
<dbReference type="Proteomes" id="UP000612899">
    <property type="component" value="Unassembled WGS sequence"/>
</dbReference>